<evidence type="ECO:0000313" key="2">
    <source>
        <dbReference type="EMBL" id="MBB3841158.1"/>
    </source>
</evidence>
<dbReference type="Gene3D" id="2.130.10.10">
    <property type="entry name" value="YVTN repeat-like/Quinoprotein amine dehydrogenase"/>
    <property type="match status" value="1"/>
</dbReference>
<gene>
    <name evidence="2" type="ORF">FHS57_005179</name>
</gene>
<proteinExistence type="predicted"/>
<keyword evidence="1" id="KW-0732">Signal</keyword>
<name>A0A7W5ZPD4_9BACT</name>
<evidence type="ECO:0000256" key="1">
    <source>
        <dbReference type="SAM" id="SignalP"/>
    </source>
</evidence>
<evidence type="ECO:0000313" key="3">
    <source>
        <dbReference type="Proteomes" id="UP000541352"/>
    </source>
</evidence>
<protein>
    <submittedName>
        <fullName evidence="2">Uncharacterized protein</fullName>
    </submittedName>
</protein>
<dbReference type="AlphaFoldDB" id="A0A7W5ZPD4"/>
<accession>A0A7W5ZPD4</accession>
<dbReference type="RefSeq" id="WP_183978638.1">
    <property type="nucleotide sequence ID" value="NZ_JACIBY010000014.1"/>
</dbReference>
<dbReference type="EMBL" id="JACIBY010000014">
    <property type="protein sequence ID" value="MBB3841158.1"/>
    <property type="molecule type" value="Genomic_DNA"/>
</dbReference>
<dbReference type="InterPro" id="IPR015943">
    <property type="entry name" value="WD40/YVTN_repeat-like_dom_sf"/>
</dbReference>
<sequence>MKFHFLLLGVLLESSLLLAQKPKQPVHRDTPFTQDYAIKYYFKDSVEPLRVFTDRNGTIKISTKTGLFQPHAGQLLYPGTLEKDVSYRPIADKKIANLSLYQQQFVLIDNKSVLSDAWAGKLFLKHSLPDAHLFAGGSDFNFLIANGSQVEYLPKQGTGWKETGLEGRVLDIKYSNGQFYVLTDKAVYSVAEGAKAVKKVYAADNLTALEVTLSKLVVGTKNGYLELDKAGKVITPLQQKLPSADITCITAISNQLWFGSSEGAFYQKPDGKFNYYASERWLPSNQVTHIAQGEDGSVLVLTDKGLGKIMFTKMTLQEKATFYEKQVRTRHIRDGFNGTLGRMKNGNLATGTLQDSDNDGLWTSMYLGGQIFRYAATKDPQALQNCRESLDAMERLYDINKIPGFPSRSYERTGYKYEDKPWRRTDDPEWDWKSTTSSDEVIGHIFAFGAMAELIDDKDLKSRSIALIDTLMSHIIKNDMYLVDWDGKPTLWGKWHPDYVNNFPINVGDRKLNSSNIVAMLQTAYHFTKKEKYKAKAFELMKKHGYYENLMRPMKIIGQAPGNASDWSKMLSGDWNHSDDEMYYMGYWGLYRYAFNDTLKANYKKAIVDHWQFERPEKDGLWNILTAITGIQDFDLEESVWYLQEYPLDMIDWTVKNSHRKDIELLPPNFIEQTTKEVLPPDELGIIRHNNSRFILDRNGRGSSEMSAGDIWLLPYWAGRYLGVISGATTNTVKK</sequence>
<dbReference type="Proteomes" id="UP000541352">
    <property type="component" value="Unassembled WGS sequence"/>
</dbReference>
<feature type="signal peptide" evidence="1">
    <location>
        <begin position="1"/>
        <end position="19"/>
    </location>
</feature>
<organism evidence="2 3">
    <name type="scientific">Runella defluvii</name>
    <dbReference type="NCBI Taxonomy" id="370973"/>
    <lineage>
        <taxon>Bacteria</taxon>
        <taxon>Pseudomonadati</taxon>
        <taxon>Bacteroidota</taxon>
        <taxon>Cytophagia</taxon>
        <taxon>Cytophagales</taxon>
        <taxon>Spirosomataceae</taxon>
        <taxon>Runella</taxon>
    </lineage>
</organism>
<feature type="chain" id="PRO_5031217212" evidence="1">
    <location>
        <begin position="20"/>
        <end position="735"/>
    </location>
</feature>
<comment type="caution">
    <text evidence="2">The sequence shown here is derived from an EMBL/GenBank/DDBJ whole genome shotgun (WGS) entry which is preliminary data.</text>
</comment>
<keyword evidence="3" id="KW-1185">Reference proteome</keyword>
<reference evidence="2 3" key="1">
    <citation type="submission" date="2020-08" db="EMBL/GenBank/DDBJ databases">
        <title>Genomic Encyclopedia of Type Strains, Phase IV (KMG-IV): sequencing the most valuable type-strain genomes for metagenomic binning, comparative biology and taxonomic classification.</title>
        <authorList>
            <person name="Goeker M."/>
        </authorList>
    </citation>
    <scope>NUCLEOTIDE SEQUENCE [LARGE SCALE GENOMIC DNA]</scope>
    <source>
        <strain evidence="2 3">DSM 17976</strain>
    </source>
</reference>